<comment type="subcellular location">
    <subcellularLocation>
        <location evidence="1">Cell membrane</location>
        <topology evidence="1">Multi-pass membrane protein</topology>
    </subcellularLocation>
</comment>
<feature type="domain" description="Acyltransferase 3" evidence="8">
    <location>
        <begin position="13"/>
        <end position="325"/>
    </location>
</feature>
<feature type="transmembrane region" description="Helical" evidence="7">
    <location>
        <begin position="209"/>
        <end position="228"/>
    </location>
</feature>
<feature type="transmembrane region" description="Helical" evidence="7">
    <location>
        <begin position="307"/>
        <end position="329"/>
    </location>
</feature>
<evidence type="ECO:0000256" key="3">
    <source>
        <dbReference type="ARBA" id="ARBA00022475"/>
    </source>
</evidence>
<evidence type="ECO:0000256" key="1">
    <source>
        <dbReference type="ARBA" id="ARBA00004651"/>
    </source>
</evidence>
<dbReference type="EMBL" id="LQZD01000386">
    <property type="protein sequence ID" value="KXU11422.1"/>
    <property type="molecule type" value="Genomic_DNA"/>
</dbReference>
<evidence type="ECO:0000256" key="4">
    <source>
        <dbReference type="ARBA" id="ARBA00022692"/>
    </source>
</evidence>
<feature type="transmembrane region" description="Helical" evidence="7">
    <location>
        <begin position="134"/>
        <end position="153"/>
    </location>
</feature>
<feature type="transmembrane region" description="Helical" evidence="7">
    <location>
        <begin position="179"/>
        <end position="197"/>
    </location>
</feature>
<dbReference type="GO" id="GO:0016413">
    <property type="term" value="F:O-acetyltransferase activity"/>
    <property type="evidence" value="ECO:0007669"/>
    <property type="project" value="TreeGrafter"/>
</dbReference>
<feature type="transmembrane region" description="Helical" evidence="7">
    <location>
        <begin position="50"/>
        <end position="71"/>
    </location>
</feature>
<protein>
    <submittedName>
        <fullName evidence="9">Membrane protein</fullName>
    </submittedName>
</protein>
<feature type="transmembrane region" description="Helical" evidence="7">
    <location>
        <begin position="21"/>
        <end position="38"/>
    </location>
</feature>
<evidence type="ECO:0000256" key="7">
    <source>
        <dbReference type="SAM" id="Phobius"/>
    </source>
</evidence>
<evidence type="ECO:0000256" key="2">
    <source>
        <dbReference type="ARBA" id="ARBA00007400"/>
    </source>
</evidence>
<comment type="caution">
    <text evidence="9">The sequence shown here is derived from an EMBL/GenBank/DDBJ whole genome shotgun (WGS) entry which is preliminary data.</text>
</comment>
<dbReference type="InterPro" id="IPR002656">
    <property type="entry name" value="Acyl_transf_3_dom"/>
</dbReference>
<dbReference type="PATRIC" id="fig|28037.238.peg.1729"/>
<evidence type="ECO:0000256" key="5">
    <source>
        <dbReference type="ARBA" id="ARBA00022989"/>
    </source>
</evidence>
<dbReference type="Proteomes" id="UP000070779">
    <property type="component" value="Unassembled WGS sequence"/>
</dbReference>
<dbReference type="GO" id="GO:0009246">
    <property type="term" value="P:enterobacterial common antigen biosynthetic process"/>
    <property type="evidence" value="ECO:0007669"/>
    <property type="project" value="TreeGrafter"/>
</dbReference>
<sequence length="348" mass="40330">MNSFSKQKPSRIEWIDFGKDFSIFLVLVGHVLLGLYQSEKFPIANNILSLLIAQIYIFHIPVFFALSGYFFKPVSDFKEFWQYAKKKTIVFGLPYVFYSIIHFALQKVAGASVRVPTTIFDLLNIYKDPLGVSWYLYTLWSILIIYGLLSILVKNRRMLFLVSVFAYCLTLFVHTDIYIIQRTLVWGICFVLGSILSEMNLHKINPKKFLFFSIVFDLLYMLMWILFYEVDSTKDYVSYSNPGLWGIAFIFSVLVAFVVLPKVEKKIPKIFAYFTKYGKDSLGIYILHAPICSMIRILMLKMGIGSVFLHIVIGIVLGWYLSILATNVLKKIPLLNIVLLPQRYIKLK</sequence>
<dbReference type="AlphaFoldDB" id="A0A139R9I1"/>
<gene>
    <name evidence="9" type="ORF">SMIDD22_01441</name>
</gene>
<evidence type="ECO:0000259" key="8">
    <source>
        <dbReference type="Pfam" id="PF01757"/>
    </source>
</evidence>
<keyword evidence="3" id="KW-1003">Cell membrane</keyword>
<feature type="transmembrane region" description="Helical" evidence="7">
    <location>
        <begin position="282"/>
        <end position="301"/>
    </location>
</feature>
<evidence type="ECO:0000313" key="10">
    <source>
        <dbReference type="Proteomes" id="UP000070779"/>
    </source>
</evidence>
<keyword evidence="5 7" id="KW-1133">Transmembrane helix</keyword>
<proteinExistence type="inferred from homology"/>
<feature type="transmembrane region" description="Helical" evidence="7">
    <location>
        <begin position="92"/>
        <end position="114"/>
    </location>
</feature>
<dbReference type="GO" id="GO:0005886">
    <property type="term" value="C:plasma membrane"/>
    <property type="evidence" value="ECO:0007669"/>
    <property type="project" value="UniProtKB-SubCell"/>
</dbReference>
<evidence type="ECO:0000313" key="9">
    <source>
        <dbReference type="EMBL" id="KXU11422.1"/>
    </source>
</evidence>
<evidence type="ECO:0000256" key="6">
    <source>
        <dbReference type="ARBA" id="ARBA00023136"/>
    </source>
</evidence>
<dbReference type="Pfam" id="PF01757">
    <property type="entry name" value="Acyl_transf_3"/>
    <property type="match status" value="1"/>
</dbReference>
<dbReference type="PANTHER" id="PTHR40074">
    <property type="entry name" value="O-ACETYLTRANSFERASE WECH"/>
    <property type="match status" value="1"/>
</dbReference>
<reference evidence="9 10" key="1">
    <citation type="submission" date="2016-01" db="EMBL/GenBank/DDBJ databases">
        <title>Highly variable Streptococcus oralis are common among viridans streptococci isolated from primates.</title>
        <authorList>
            <person name="Denapaite D."/>
            <person name="Rieger M."/>
            <person name="Koendgen S."/>
            <person name="Brueckner R."/>
            <person name="Ochigava I."/>
            <person name="Kappeler P."/>
            <person name="Maetz-Rensing K."/>
            <person name="Leendertz F."/>
            <person name="Hakenbeck R."/>
        </authorList>
    </citation>
    <scope>NUCLEOTIDE SEQUENCE [LARGE SCALE GENOMIC DNA]</scope>
    <source>
        <strain evidence="9 10">DD22</strain>
    </source>
</reference>
<keyword evidence="4 7" id="KW-0812">Transmembrane</keyword>
<dbReference type="PANTHER" id="PTHR40074:SF2">
    <property type="entry name" value="O-ACETYLTRANSFERASE WECH"/>
    <property type="match status" value="1"/>
</dbReference>
<keyword evidence="6 7" id="KW-0472">Membrane</keyword>
<name>A0A139R9I1_STRMT</name>
<comment type="similarity">
    <text evidence="2">Belongs to the acyltransferase 3 family.</text>
</comment>
<organism evidence="9 10">
    <name type="scientific">Streptococcus mitis</name>
    <dbReference type="NCBI Taxonomy" id="28037"/>
    <lineage>
        <taxon>Bacteria</taxon>
        <taxon>Bacillati</taxon>
        <taxon>Bacillota</taxon>
        <taxon>Bacilli</taxon>
        <taxon>Lactobacillales</taxon>
        <taxon>Streptococcaceae</taxon>
        <taxon>Streptococcus</taxon>
        <taxon>Streptococcus mitis group</taxon>
    </lineage>
</organism>
<feature type="transmembrane region" description="Helical" evidence="7">
    <location>
        <begin position="158"/>
        <end position="173"/>
    </location>
</feature>
<accession>A0A139R9I1</accession>
<feature type="transmembrane region" description="Helical" evidence="7">
    <location>
        <begin position="243"/>
        <end position="261"/>
    </location>
</feature>